<name>A0A9D4UY51_ADICA</name>
<dbReference type="Pfam" id="PF03171">
    <property type="entry name" value="2OG-FeII_Oxy"/>
    <property type="match status" value="1"/>
</dbReference>
<evidence type="ECO:0000256" key="1">
    <source>
        <dbReference type="ARBA" id="ARBA00022723"/>
    </source>
</evidence>
<dbReference type="InterPro" id="IPR044861">
    <property type="entry name" value="IPNS-like_FE2OG_OXY"/>
</dbReference>
<evidence type="ECO:0000256" key="3">
    <source>
        <dbReference type="RuleBase" id="RU003682"/>
    </source>
</evidence>
<keyword evidence="2 3" id="KW-0408">Iron</keyword>
<feature type="domain" description="Fe2OG dioxygenase" evidence="4">
    <location>
        <begin position="219"/>
        <end position="321"/>
    </location>
</feature>
<protein>
    <recommendedName>
        <fullName evidence="4">Fe2OG dioxygenase domain-containing protein</fullName>
    </recommendedName>
</protein>
<organism evidence="5 7">
    <name type="scientific">Adiantum capillus-veneris</name>
    <name type="common">Maidenhair fern</name>
    <dbReference type="NCBI Taxonomy" id="13818"/>
    <lineage>
        <taxon>Eukaryota</taxon>
        <taxon>Viridiplantae</taxon>
        <taxon>Streptophyta</taxon>
        <taxon>Embryophyta</taxon>
        <taxon>Tracheophyta</taxon>
        <taxon>Polypodiopsida</taxon>
        <taxon>Polypodiidae</taxon>
        <taxon>Polypodiales</taxon>
        <taxon>Pteridineae</taxon>
        <taxon>Pteridaceae</taxon>
        <taxon>Vittarioideae</taxon>
        <taxon>Adiantum</taxon>
    </lineage>
</organism>
<comment type="caution">
    <text evidence="5">The sequence shown here is derived from an EMBL/GenBank/DDBJ whole genome shotgun (WGS) entry which is preliminary data.</text>
</comment>
<evidence type="ECO:0000313" key="7">
    <source>
        <dbReference type="Proteomes" id="UP000886520"/>
    </source>
</evidence>
<gene>
    <name evidence="5" type="ORF">GOP47_0008218</name>
    <name evidence="6" type="ORF">GOP47_0008916</name>
</gene>
<evidence type="ECO:0000313" key="6">
    <source>
        <dbReference type="EMBL" id="KAI5076851.1"/>
    </source>
</evidence>
<keyword evidence="3" id="KW-0560">Oxidoreductase</keyword>
<dbReference type="InterPro" id="IPR027443">
    <property type="entry name" value="IPNS-like_sf"/>
</dbReference>
<comment type="similarity">
    <text evidence="3">Belongs to the iron/ascorbate-dependent oxidoreductase family.</text>
</comment>
<dbReference type="Pfam" id="PF14226">
    <property type="entry name" value="DIOX_N"/>
    <property type="match status" value="1"/>
</dbReference>
<dbReference type="InterPro" id="IPR050231">
    <property type="entry name" value="Iron_ascorbate_oxido_reductase"/>
</dbReference>
<dbReference type="InterPro" id="IPR005123">
    <property type="entry name" value="Oxoglu/Fe-dep_dioxygenase_dom"/>
</dbReference>
<evidence type="ECO:0000313" key="5">
    <source>
        <dbReference type="EMBL" id="KAI5076153.1"/>
    </source>
</evidence>
<dbReference type="GO" id="GO:0016491">
    <property type="term" value="F:oxidoreductase activity"/>
    <property type="evidence" value="ECO:0007669"/>
    <property type="project" value="UniProtKB-KW"/>
</dbReference>
<dbReference type="Gene3D" id="2.60.120.330">
    <property type="entry name" value="B-lactam Antibiotic, Isopenicillin N Synthase, Chain"/>
    <property type="match status" value="1"/>
</dbReference>
<dbReference type="EMBL" id="JABFUD020000008">
    <property type="protein sequence ID" value="KAI5076851.1"/>
    <property type="molecule type" value="Genomic_DNA"/>
</dbReference>
<dbReference type="OrthoDB" id="288590at2759"/>
<dbReference type="SUPFAM" id="SSF51197">
    <property type="entry name" value="Clavaminate synthase-like"/>
    <property type="match status" value="1"/>
</dbReference>
<dbReference type="PANTHER" id="PTHR47990">
    <property type="entry name" value="2-OXOGLUTARATE (2OG) AND FE(II)-DEPENDENT OXYGENASE SUPERFAMILY PROTEIN-RELATED"/>
    <property type="match status" value="1"/>
</dbReference>
<evidence type="ECO:0000256" key="2">
    <source>
        <dbReference type="ARBA" id="ARBA00023004"/>
    </source>
</evidence>
<dbReference type="GO" id="GO:0046872">
    <property type="term" value="F:metal ion binding"/>
    <property type="evidence" value="ECO:0007669"/>
    <property type="project" value="UniProtKB-KW"/>
</dbReference>
<dbReference type="AlphaFoldDB" id="A0A9D4UY51"/>
<keyword evidence="7" id="KW-1185">Reference proteome</keyword>
<dbReference type="PROSITE" id="PS51471">
    <property type="entry name" value="FE2OG_OXY"/>
    <property type="match status" value="1"/>
</dbReference>
<evidence type="ECO:0000259" key="4">
    <source>
        <dbReference type="PROSITE" id="PS51471"/>
    </source>
</evidence>
<accession>A0A9D4UY51</accession>
<dbReference type="Proteomes" id="UP000886520">
    <property type="component" value="Chromosome 8"/>
</dbReference>
<dbReference type="EMBL" id="JABFUD020000008">
    <property type="protein sequence ID" value="KAI5076153.1"/>
    <property type="molecule type" value="Genomic_DNA"/>
</dbReference>
<proteinExistence type="inferred from homology"/>
<keyword evidence="1 3" id="KW-0479">Metal-binding</keyword>
<reference evidence="5" key="1">
    <citation type="submission" date="2021-01" db="EMBL/GenBank/DDBJ databases">
        <title>Adiantum capillus-veneris genome.</title>
        <authorList>
            <person name="Fang Y."/>
            <person name="Liao Q."/>
        </authorList>
    </citation>
    <scope>NUCLEOTIDE SEQUENCE</scope>
    <source>
        <strain evidence="5">H3</strain>
        <tissue evidence="5">Leaf</tissue>
    </source>
</reference>
<dbReference type="InterPro" id="IPR026992">
    <property type="entry name" value="DIOX_N"/>
</dbReference>
<sequence>MPSLVASPLPFPHVAPSKPPFLEDLYANYFTPTTPSLPTAYIWPEHDRPSSTPDDIEPSQATDIPVINMADDDHTLKSGLANACEQWGVFYIMNHGVPLDLLESVRQKGLELFSLPLNTKMRALRKEGSFEGFGKAMISKFFDRLMWSEGFTMMGHPTSSIADTTSKLSLGSENKFREVFEEYDRATQKVAARLMRAVLEGLGVEMEGFKERQYDVEGEAQSALQLNYYAPCPQAHMTMGLPAHTDSTCLTLLHQGLVPGLEVLRPGRPWMLVPPLSPSALVVNVGDMLQVLSNGRYKSIMHRAIANKRRERLSIVSLCFPPMNATIAPAEEVLNCSQDRQPLYKSFKWGEYMHAKSKYFMGALDHFKYQQPLDGISLAQVS</sequence>